<evidence type="ECO:0000256" key="2">
    <source>
        <dbReference type="SAM" id="Phobius"/>
    </source>
</evidence>
<reference evidence="3" key="2">
    <citation type="submission" date="2021-02" db="EMBL/GenBank/DDBJ databases">
        <title>Infant gut strain persistence is associated with maternal origin, phylogeny, and functional potential including surface adhesion and iron acquisition.</title>
        <authorList>
            <person name="Lou Y.C."/>
        </authorList>
    </citation>
    <scope>NUCLEOTIDE SEQUENCE</scope>
    <source>
        <strain evidence="3">L3_101_367G1_dasL3_101_367G1_metabat.metabat.26</strain>
    </source>
</reference>
<evidence type="ECO:0008006" key="6">
    <source>
        <dbReference type="Google" id="ProtNLM"/>
    </source>
</evidence>
<dbReference type="EMBL" id="PRLB01000021">
    <property type="protein sequence ID" value="RAW50132.1"/>
    <property type="molecule type" value="Genomic_DNA"/>
</dbReference>
<reference evidence="4 5" key="1">
    <citation type="submission" date="2018-02" db="EMBL/GenBank/DDBJ databases">
        <title>Complete genome sequencing of Faecalibacterium prausnitzii strains isolated from the human gut.</title>
        <authorList>
            <person name="Fitzgerald B.C."/>
            <person name="Shkoporov A.N."/>
            <person name="Ross P.R."/>
            <person name="Hill C."/>
        </authorList>
    </citation>
    <scope>NUCLEOTIDE SEQUENCE [LARGE SCALE GENOMIC DNA]</scope>
    <source>
        <strain evidence="4 5">APC942/32-1</strain>
    </source>
</reference>
<keyword evidence="2" id="KW-0472">Membrane</keyword>
<evidence type="ECO:0000313" key="3">
    <source>
        <dbReference type="EMBL" id="MBS5686780.1"/>
    </source>
</evidence>
<comment type="caution">
    <text evidence="4">The sequence shown here is derived from an EMBL/GenBank/DDBJ whole genome shotgun (WGS) entry which is preliminary data.</text>
</comment>
<evidence type="ECO:0000313" key="4">
    <source>
        <dbReference type="EMBL" id="RAW50132.1"/>
    </source>
</evidence>
<protein>
    <recommendedName>
        <fullName evidence="6">Bypass of forespore C C-terminal domain-containing protein</fullName>
    </recommendedName>
</protein>
<dbReference type="RefSeq" id="WP_015563938.1">
    <property type="nucleotide sequence ID" value="NZ_CABHNO010000022.1"/>
</dbReference>
<sequence>MRKVWLCIFYALCIFTIVFSLFWMALPSLPFPADSGEETPASEPGLAAQGSAGQSGTDFYLCDEGGRVVVYTCSDNGLPDKRLLRTGIYVNLLPEADALRLKQGLYVTGETALRALLEDLGE</sequence>
<dbReference type="Proteomes" id="UP000733372">
    <property type="component" value="Unassembled WGS sequence"/>
</dbReference>
<accession>A0A329TL00</accession>
<proteinExistence type="predicted"/>
<feature type="region of interest" description="Disordered" evidence="1">
    <location>
        <begin position="34"/>
        <end position="54"/>
    </location>
</feature>
<organism evidence="4 5">
    <name type="scientific">Faecalibacterium prausnitzii</name>
    <dbReference type="NCBI Taxonomy" id="853"/>
    <lineage>
        <taxon>Bacteria</taxon>
        <taxon>Bacillati</taxon>
        <taxon>Bacillota</taxon>
        <taxon>Clostridia</taxon>
        <taxon>Eubacteriales</taxon>
        <taxon>Oscillospiraceae</taxon>
        <taxon>Faecalibacterium</taxon>
    </lineage>
</organism>
<name>A0A329TL00_9FIRM</name>
<dbReference type="AlphaFoldDB" id="A0A329TL00"/>
<gene>
    <name evidence="4" type="ORF">C4N26_14125</name>
    <name evidence="3" type="ORF">KHW66_01490</name>
</gene>
<keyword evidence="2" id="KW-1133">Transmembrane helix</keyword>
<dbReference type="Proteomes" id="UP000251144">
    <property type="component" value="Unassembled WGS sequence"/>
</dbReference>
<dbReference type="EMBL" id="JAGZAM010000001">
    <property type="protein sequence ID" value="MBS5686780.1"/>
    <property type="molecule type" value="Genomic_DNA"/>
</dbReference>
<dbReference type="OrthoDB" id="1861009at2"/>
<evidence type="ECO:0000313" key="5">
    <source>
        <dbReference type="Proteomes" id="UP000251144"/>
    </source>
</evidence>
<feature type="transmembrane region" description="Helical" evidence="2">
    <location>
        <begin position="7"/>
        <end position="26"/>
    </location>
</feature>
<keyword evidence="2" id="KW-0812">Transmembrane</keyword>
<evidence type="ECO:0000256" key="1">
    <source>
        <dbReference type="SAM" id="MobiDB-lite"/>
    </source>
</evidence>